<organism evidence="1 2">
    <name type="scientific">Winogradskyella poriferorum</name>
    <dbReference type="NCBI Taxonomy" id="307627"/>
    <lineage>
        <taxon>Bacteria</taxon>
        <taxon>Pseudomonadati</taxon>
        <taxon>Bacteroidota</taxon>
        <taxon>Flavobacteriia</taxon>
        <taxon>Flavobacteriales</taxon>
        <taxon>Flavobacteriaceae</taxon>
        <taxon>Winogradskyella</taxon>
    </lineage>
</organism>
<dbReference type="RefSeq" id="WP_331809381.1">
    <property type="nucleotide sequence ID" value="NZ_JAZHOU010000002.1"/>
</dbReference>
<accession>A0ABU7W503</accession>
<evidence type="ECO:0000313" key="1">
    <source>
        <dbReference type="EMBL" id="MEF3078595.1"/>
    </source>
</evidence>
<protein>
    <submittedName>
        <fullName evidence="1">Uncharacterized protein</fullName>
    </submittedName>
</protein>
<comment type="caution">
    <text evidence="1">The sequence shown here is derived from an EMBL/GenBank/DDBJ whole genome shotgun (WGS) entry which is preliminary data.</text>
</comment>
<keyword evidence="2" id="KW-1185">Reference proteome</keyword>
<reference evidence="1 2" key="1">
    <citation type="submission" date="2024-02" db="EMBL/GenBank/DDBJ databases">
        <title>Winogradskyella poriferorum JCM 12885.</title>
        <authorList>
            <person name="Zhang D.-F."/>
            <person name="Fu Z.-Y."/>
        </authorList>
    </citation>
    <scope>NUCLEOTIDE SEQUENCE [LARGE SCALE GENOMIC DNA]</scope>
    <source>
        <strain evidence="1 2">JCM 12885</strain>
    </source>
</reference>
<dbReference type="Proteomes" id="UP001356704">
    <property type="component" value="Unassembled WGS sequence"/>
</dbReference>
<evidence type="ECO:0000313" key="2">
    <source>
        <dbReference type="Proteomes" id="UP001356704"/>
    </source>
</evidence>
<name>A0ABU7W503_9FLAO</name>
<sequence>MAKKIIGIKKWSLLVVFLIAYSNIYSQSQEDIVDYLKNRIELYSQRPTTLEVNNCKLKIQLEMSIPGSPSYITELNCSLKNLTDVMYVNERQPWITLKFKNKDVSYTDIEQNGTKKLWKYDDDISLFFSKGTINENETKKLAELFKKLGKNCGAKILDF</sequence>
<gene>
    <name evidence="1" type="ORF">V1468_06245</name>
</gene>
<dbReference type="EMBL" id="JAZHOU010000002">
    <property type="protein sequence ID" value="MEF3078595.1"/>
    <property type="molecule type" value="Genomic_DNA"/>
</dbReference>
<proteinExistence type="predicted"/>